<evidence type="ECO:0000313" key="1">
    <source>
        <dbReference type="EMBL" id="UOE36420.1"/>
    </source>
</evidence>
<gene>
    <name evidence="1" type="ORF">MTP16_23985</name>
</gene>
<protein>
    <submittedName>
        <fullName evidence="1">Uncharacterized protein</fullName>
    </submittedName>
</protein>
<accession>A0ABY4BBH5</accession>
<proteinExistence type="predicted"/>
<evidence type="ECO:0000313" key="2">
    <source>
        <dbReference type="Proteomes" id="UP000831390"/>
    </source>
</evidence>
<geneLocation type="plasmid" evidence="1 2">
    <name>unnamed1</name>
</geneLocation>
<dbReference type="EMBL" id="CP094535">
    <property type="protein sequence ID" value="UOE36420.1"/>
    <property type="molecule type" value="Genomic_DNA"/>
</dbReference>
<name>A0ABY4BBH5_9BACT</name>
<organism evidence="1 2">
    <name type="scientific">Hymenobacter monticola</name>
    <dbReference type="NCBI Taxonomy" id="1705399"/>
    <lineage>
        <taxon>Bacteria</taxon>
        <taxon>Pseudomonadati</taxon>
        <taxon>Bacteroidota</taxon>
        <taxon>Cytophagia</taxon>
        <taxon>Cytophagales</taxon>
        <taxon>Hymenobacteraceae</taxon>
        <taxon>Hymenobacter</taxon>
    </lineage>
</organism>
<dbReference type="RefSeq" id="WP_243520269.1">
    <property type="nucleotide sequence ID" value="NZ_CP094535.1"/>
</dbReference>
<keyword evidence="2" id="KW-1185">Reference proteome</keyword>
<keyword evidence="1" id="KW-0614">Plasmid</keyword>
<sequence length="318" mass="37411">MNCWTQIKEFAHDYLYPLLKDFIIPLAGAGVGAWASLSVFKRQTEENRRTHEQSILNNFKEEHDRQNKLAEKNLNHFTWLLDDLIGYVEKQTHDYVDTAKEIKRNPTSPHPLSIRASGTLERLFSIRNDDIFFSLIRKALDTADNRARVARIYKQLDFIKFSMVDYRLAYKSHIKLYHKIGKEYRENIEAIRNINSDIIEQSRKNGALRIDPLALYLDELRYFYVYLVERIPGATGLTWHHAVFLRPFMKELLDDFRHDSRVDAIFNIGRRNNILMGRILHSSEDAITGLERGNRMLTEAIEKLRPEVDYIKQVLLTT</sequence>
<dbReference type="Proteomes" id="UP000831390">
    <property type="component" value="Plasmid unnamed1"/>
</dbReference>
<reference evidence="1 2" key="1">
    <citation type="submission" date="2022-03" db="EMBL/GenBank/DDBJ databases">
        <title>Hymenobactersp. isolated from the air.</title>
        <authorList>
            <person name="Won M."/>
            <person name="Kwon S.-W."/>
        </authorList>
    </citation>
    <scope>NUCLEOTIDE SEQUENCE [LARGE SCALE GENOMIC DNA]</scope>
    <source>
        <strain evidence="1 2">KACC 22596</strain>
        <plasmid evidence="1 2">unnamed1</plasmid>
    </source>
</reference>